<protein>
    <recommendedName>
        <fullName evidence="1">Polysaccharide lyase 8 N-terminal alpha-helical domain-containing protein</fullName>
    </recommendedName>
</protein>
<comment type="caution">
    <text evidence="2">The sequence shown here is derived from an EMBL/GenBank/DDBJ whole genome shotgun (WGS) entry which is preliminary data.</text>
</comment>
<evidence type="ECO:0000313" key="3">
    <source>
        <dbReference type="Proteomes" id="UP000663888"/>
    </source>
</evidence>
<dbReference type="Proteomes" id="UP000663888">
    <property type="component" value="Unassembled WGS sequence"/>
</dbReference>
<sequence>MKPRPQSNSRLSIRKEKAQGLLYRVQLSSLFGLRGGITEDFIIVNDMILELAKRLDTGGVTISCIAHVHRDRKKGMLELNNLFLEAVDVIGPRFRLGMYLILTGAVEKNRIAVLLGIHLVGRALLACDISISTGFSLRSTTTKQRIYTHIVHNEPDIAIHNLTHFLIASLRGCCHLSSFPHAIYVMVWLFKTIITLQLLASIFSGVARASDLDTIYARQIEFIVSTTPVSSTKIKNYVNTLKSDGSWSAIDYSAGCTARRSSWPAGGHWTRLLEMAVAYRGGVARYKHNADLRLAIQKAMGYWFANDYSVIGDGSCMDREFLKSNHCPCGTPGLWGPNWYSNVIQVPSRAGKACVLLRSELTSKELAMCTLMTARAYAPFYRDPQPGYLSGANVMDIAVIGILAGLLENNRVGNVSRIADAYERVHEQALVQSGDRVDGIKPDGSFQQHGGIIYNGNYGKDFSNSFMELELQALGTQFQADKKVQDSFAKFFEGGKWMTYTNVMSKVVHWDLTIIGRFISYPVADGRASANLRMDLSHVLKLGNAWSQKDLIEFGSKLTGSGDNSANSGGLIG</sequence>
<dbReference type="AlphaFoldDB" id="A0A8H3C073"/>
<evidence type="ECO:0000259" key="1">
    <source>
        <dbReference type="Pfam" id="PF08124"/>
    </source>
</evidence>
<accession>A0A8H3C073</accession>
<gene>
    <name evidence="2" type="ORF">RDB_LOCUS104757</name>
</gene>
<dbReference type="Pfam" id="PF08124">
    <property type="entry name" value="Lyase_8_N"/>
    <property type="match status" value="1"/>
</dbReference>
<name>A0A8H3C073_9AGAM</name>
<dbReference type="EMBL" id="CAJMWX010001131">
    <property type="protein sequence ID" value="CAE6469661.1"/>
    <property type="molecule type" value="Genomic_DNA"/>
</dbReference>
<dbReference type="PANTHER" id="PTHR38481:SF1">
    <property type="entry name" value="HYALURONATE LYASE"/>
    <property type="match status" value="1"/>
</dbReference>
<dbReference type="InterPro" id="IPR008929">
    <property type="entry name" value="Chondroitin_lyas"/>
</dbReference>
<dbReference type="GO" id="GO:0016829">
    <property type="term" value="F:lyase activity"/>
    <property type="evidence" value="ECO:0007669"/>
    <property type="project" value="InterPro"/>
</dbReference>
<organism evidence="2 3">
    <name type="scientific">Rhizoctonia solani</name>
    <dbReference type="NCBI Taxonomy" id="456999"/>
    <lineage>
        <taxon>Eukaryota</taxon>
        <taxon>Fungi</taxon>
        <taxon>Dikarya</taxon>
        <taxon>Basidiomycota</taxon>
        <taxon>Agaricomycotina</taxon>
        <taxon>Agaricomycetes</taxon>
        <taxon>Cantharellales</taxon>
        <taxon>Ceratobasidiaceae</taxon>
        <taxon>Rhizoctonia</taxon>
    </lineage>
</organism>
<feature type="domain" description="Polysaccharide lyase 8 N-terminal alpha-helical" evidence="1">
    <location>
        <begin position="336"/>
        <end position="533"/>
    </location>
</feature>
<dbReference type="SUPFAM" id="SSF48230">
    <property type="entry name" value="Chondroitin AC/alginate lyase"/>
    <property type="match status" value="1"/>
</dbReference>
<dbReference type="PANTHER" id="PTHR38481">
    <property type="entry name" value="HYALURONATE LYASE"/>
    <property type="match status" value="1"/>
</dbReference>
<proteinExistence type="predicted"/>
<reference evidence="2" key="1">
    <citation type="submission" date="2021-01" db="EMBL/GenBank/DDBJ databases">
        <authorList>
            <person name="Kaushik A."/>
        </authorList>
    </citation>
    <scope>NUCLEOTIDE SEQUENCE</scope>
    <source>
        <strain evidence="2">AG4-R118</strain>
    </source>
</reference>
<dbReference type="InterPro" id="IPR038970">
    <property type="entry name" value="Lyase_8"/>
</dbReference>
<feature type="non-terminal residue" evidence="2">
    <location>
        <position position="573"/>
    </location>
</feature>
<dbReference type="OrthoDB" id="3222645at2759"/>
<dbReference type="Gene3D" id="1.50.10.100">
    <property type="entry name" value="Chondroitin AC/alginate lyase"/>
    <property type="match status" value="1"/>
</dbReference>
<evidence type="ECO:0000313" key="2">
    <source>
        <dbReference type="EMBL" id="CAE6469661.1"/>
    </source>
</evidence>
<dbReference type="InterPro" id="IPR012970">
    <property type="entry name" value="Lyase_8_alpha_N"/>
</dbReference>